<evidence type="ECO:0000256" key="2">
    <source>
        <dbReference type="SAM" id="SignalP"/>
    </source>
</evidence>
<dbReference type="Proteomes" id="UP000277204">
    <property type="component" value="Unassembled WGS sequence"/>
</dbReference>
<evidence type="ECO:0000313" key="3">
    <source>
        <dbReference type="EMBL" id="VDP44542.1"/>
    </source>
</evidence>
<feature type="region of interest" description="Disordered" evidence="1">
    <location>
        <begin position="66"/>
        <end position="93"/>
    </location>
</feature>
<protein>
    <submittedName>
        <fullName evidence="3">Uncharacterized protein</fullName>
    </submittedName>
</protein>
<reference evidence="3 4" key="1">
    <citation type="submission" date="2018-11" db="EMBL/GenBank/DDBJ databases">
        <authorList>
            <consortium name="Pathogen Informatics"/>
        </authorList>
    </citation>
    <scope>NUCLEOTIDE SEQUENCE [LARGE SCALE GENOMIC DNA]</scope>
    <source>
        <strain evidence="3 4">Zambia</strain>
    </source>
</reference>
<dbReference type="AlphaFoldDB" id="A0A183N3A0"/>
<feature type="compositionally biased region" description="Polar residues" evidence="1">
    <location>
        <begin position="75"/>
        <end position="93"/>
    </location>
</feature>
<proteinExistence type="predicted"/>
<accession>A0A183N3A0</accession>
<evidence type="ECO:0000313" key="4">
    <source>
        <dbReference type="Proteomes" id="UP000277204"/>
    </source>
</evidence>
<evidence type="ECO:0000256" key="1">
    <source>
        <dbReference type="SAM" id="MobiDB-lite"/>
    </source>
</evidence>
<organism evidence="3 4">
    <name type="scientific">Schistosoma margrebowiei</name>
    <dbReference type="NCBI Taxonomy" id="48269"/>
    <lineage>
        <taxon>Eukaryota</taxon>
        <taxon>Metazoa</taxon>
        <taxon>Spiralia</taxon>
        <taxon>Lophotrochozoa</taxon>
        <taxon>Platyhelminthes</taxon>
        <taxon>Trematoda</taxon>
        <taxon>Digenea</taxon>
        <taxon>Strigeidida</taxon>
        <taxon>Schistosomatoidea</taxon>
        <taxon>Schistosomatidae</taxon>
        <taxon>Schistosoma</taxon>
    </lineage>
</organism>
<sequence>MPLIFILVVDWIIKTFTSEGNHRIKWTALMQLDDLNFADDLTLLSYIHKQIQVKKISEAQVSASMGLKTHKGRAKSSNVTRRPPTQSHLMEKL</sequence>
<dbReference type="EMBL" id="UZAI01019332">
    <property type="protein sequence ID" value="VDP44542.1"/>
    <property type="molecule type" value="Genomic_DNA"/>
</dbReference>
<name>A0A183N3A0_9TREM</name>
<keyword evidence="2" id="KW-0732">Signal</keyword>
<feature type="chain" id="PRO_5043657772" evidence="2">
    <location>
        <begin position="18"/>
        <end position="93"/>
    </location>
</feature>
<keyword evidence="4" id="KW-1185">Reference proteome</keyword>
<gene>
    <name evidence="3" type="ORF">SMRZ_LOCUS22775</name>
</gene>
<feature type="signal peptide" evidence="2">
    <location>
        <begin position="1"/>
        <end position="17"/>
    </location>
</feature>